<proteinExistence type="predicted"/>
<gene>
    <name evidence="1" type="ORF">ElyMa_001946700</name>
</gene>
<evidence type="ECO:0000313" key="2">
    <source>
        <dbReference type="Proteomes" id="UP000762676"/>
    </source>
</evidence>
<comment type="caution">
    <text evidence="1">The sequence shown here is derived from an EMBL/GenBank/DDBJ whole genome shotgun (WGS) entry which is preliminary data.</text>
</comment>
<accession>A0AAV4EXF3</accession>
<keyword evidence="2" id="KW-1185">Reference proteome</keyword>
<dbReference type="Proteomes" id="UP000762676">
    <property type="component" value="Unassembled WGS sequence"/>
</dbReference>
<evidence type="ECO:0000313" key="1">
    <source>
        <dbReference type="EMBL" id="GFR65404.1"/>
    </source>
</evidence>
<organism evidence="1 2">
    <name type="scientific">Elysia marginata</name>
    <dbReference type="NCBI Taxonomy" id="1093978"/>
    <lineage>
        <taxon>Eukaryota</taxon>
        <taxon>Metazoa</taxon>
        <taxon>Spiralia</taxon>
        <taxon>Lophotrochozoa</taxon>
        <taxon>Mollusca</taxon>
        <taxon>Gastropoda</taxon>
        <taxon>Heterobranchia</taxon>
        <taxon>Euthyneura</taxon>
        <taxon>Panpulmonata</taxon>
        <taxon>Sacoglossa</taxon>
        <taxon>Placobranchoidea</taxon>
        <taxon>Plakobranchidae</taxon>
        <taxon>Elysia</taxon>
    </lineage>
</organism>
<dbReference type="EMBL" id="BMAT01003950">
    <property type="protein sequence ID" value="GFR65404.1"/>
    <property type="molecule type" value="Genomic_DNA"/>
</dbReference>
<protein>
    <submittedName>
        <fullName evidence="1">Uncharacterized protein</fullName>
    </submittedName>
</protein>
<sequence length="83" mass="9347">MSQSGRCRRCSMLSQQTIKHVPIRQMSEVLNAFPADDQTRPNQANVGGSQWFPSRRSNTRFADGGLVGFAGLYFRPKKKLAFI</sequence>
<dbReference type="AlphaFoldDB" id="A0AAV4EXF3"/>
<name>A0AAV4EXF3_9GAST</name>
<reference evidence="1 2" key="1">
    <citation type="journal article" date="2021" name="Elife">
        <title>Chloroplast acquisition without the gene transfer in kleptoplastic sea slugs, Plakobranchus ocellatus.</title>
        <authorList>
            <person name="Maeda T."/>
            <person name="Takahashi S."/>
            <person name="Yoshida T."/>
            <person name="Shimamura S."/>
            <person name="Takaki Y."/>
            <person name="Nagai Y."/>
            <person name="Toyoda A."/>
            <person name="Suzuki Y."/>
            <person name="Arimoto A."/>
            <person name="Ishii H."/>
            <person name="Satoh N."/>
            <person name="Nishiyama T."/>
            <person name="Hasebe M."/>
            <person name="Maruyama T."/>
            <person name="Minagawa J."/>
            <person name="Obokata J."/>
            <person name="Shigenobu S."/>
        </authorList>
    </citation>
    <scope>NUCLEOTIDE SEQUENCE [LARGE SCALE GENOMIC DNA]</scope>
</reference>